<dbReference type="PANTHER" id="PTHR42997:SF1">
    <property type="entry name" value="AP-4-A PHOSPHORYLASE"/>
    <property type="match status" value="1"/>
</dbReference>
<dbReference type="PIRSF" id="PIRSF000714">
    <property type="entry name" value="HIT"/>
    <property type="match status" value="1"/>
</dbReference>
<sequence>MNTNCPLCTSDGGELIWKNHELRVILANEPELPGFCRVIWNEHVAEMSDLSLDQRGRLLHIVFLIEKIMREVMQPDKVNLAALGNMVPHLHWHIIPRFKEDVFFPGSAWSEKQRESNAAHLQKQSVKVPVMVKRIQDVLGHV</sequence>
<dbReference type="InterPro" id="IPR011146">
    <property type="entry name" value="HIT-like"/>
</dbReference>
<keyword evidence="4" id="KW-1185">Reference proteome</keyword>
<evidence type="ECO:0000313" key="4">
    <source>
        <dbReference type="Proteomes" id="UP000215188"/>
    </source>
</evidence>
<dbReference type="RefSeq" id="WP_089516525.1">
    <property type="nucleotide sequence ID" value="NZ_NJGG01000003.1"/>
</dbReference>
<dbReference type="InterPro" id="IPR026026">
    <property type="entry name" value="HIT_Hint"/>
</dbReference>
<dbReference type="SUPFAM" id="SSF54197">
    <property type="entry name" value="HIT-like"/>
    <property type="match status" value="1"/>
</dbReference>
<gene>
    <name evidence="3" type="ORF">AOC33_08165</name>
</gene>
<dbReference type="OrthoDB" id="9799145at2"/>
<dbReference type="AlphaFoldDB" id="A0A229FRM5"/>
<dbReference type="PANTHER" id="PTHR42997">
    <property type="entry name" value="HIT FAMILY HYDROLASE"/>
    <property type="match status" value="1"/>
</dbReference>
<dbReference type="Proteomes" id="UP000215188">
    <property type="component" value="Unassembled WGS sequence"/>
</dbReference>
<feature type="domain" description="HIT" evidence="2">
    <location>
        <begin position="3"/>
        <end position="104"/>
    </location>
</feature>
<dbReference type="Pfam" id="PF01230">
    <property type="entry name" value="HIT"/>
    <property type="match status" value="1"/>
</dbReference>
<dbReference type="InterPro" id="IPR036265">
    <property type="entry name" value="HIT-like_sf"/>
</dbReference>
<name>A0A229FRM5_9BURK</name>
<dbReference type="InterPro" id="IPR052908">
    <property type="entry name" value="AP-4-A_phosphorylase"/>
</dbReference>
<protein>
    <submittedName>
        <fullName evidence="3">HIT family protein</fullName>
    </submittedName>
</protein>
<evidence type="ECO:0000259" key="2">
    <source>
        <dbReference type="PROSITE" id="PS51084"/>
    </source>
</evidence>
<proteinExistence type="predicted"/>
<evidence type="ECO:0000256" key="1">
    <source>
        <dbReference type="PROSITE-ProRule" id="PRU00464"/>
    </source>
</evidence>
<feature type="short sequence motif" description="Histidine triad motif" evidence="1">
    <location>
        <begin position="89"/>
        <end position="93"/>
    </location>
</feature>
<dbReference type="GO" id="GO:0003824">
    <property type="term" value="F:catalytic activity"/>
    <property type="evidence" value="ECO:0007669"/>
    <property type="project" value="InterPro"/>
</dbReference>
<dbReference type="Gene3D" id="3.30.428.10">
    <property type="entry name" value="HIT-like"/>
    <property type="match status" value="1"/>
</dbReference>
<reference evidence="3 4" key="1">
    <citation type="submission" date="2017-06" db="EMBL/GenBank/DDBJ databases">
        <title>Reclassification of a Polynucleobacter cosmopolitanus strain isolated from tropical Lake Victoria as Polynucleobacter victoriensis comb. nov.</title>
        <authorList>
            <person name="Hahn M.W."/>
        </authorList>
    </citation>
    <scope>NUCLEOTIDE SEQUENCE [LARGE SCALE GENOMIC DNA]</scope>
    <source>
        <strain evidence="3 4">MWH-MoIso2</strain>
    </source>
</reference>
<comment type="caution">
    <text evidence="3">The sequence shown here is derived from an EMBL/GenBank/DDBJ whole genome shotgun (WGS) entry which is preliminary data.</text>
</comment>
<organism evidence="3 4">
    <name type="scientific">Polynucleobacter cosmopolitanus</name>
    <dbReference type="NCBI Taxonomy" id="351345"/>
    <lineage>
        <taxon>Bacteria</taxon>
        <taxon>Pseudomonadati</taxon>
        <taxon>Pseudomonadota</taxon>
        <taxon>Betaproteobacteria</taxon>
        <taxon>Burkholderiales</taxon>
        <taxon>Burkholderiaceae</taxon>
        <taxon>Polynucleobacter</taxon>
    </lineage>
</organism>
<dbReference type="EMBL" id="NJGG01000003">
    <property type="protein sequence ID" value="OXL14482.1"/>
    <property type="molecule type" value="Genomic_DNA"/>
</dbReference>
<evidence type="ECO:0000313" key="3">
    <source>
        <dbReference type="EMBL" id="OXL14482.1"/>
    </source>
</evidence>
<accession>A0A229FRM5</accession>
<dbReference type="PROSITE" id="PS51084">
    <property type="entry name" value="HIT_2"/>
    <property type="match status" value="1"/>
</dbReference>